<dbReference type="RefSeq" id="WP_259840468.1">
    <property type="nucleotide sequence ID" value="NZ_JAOAMU010000006.1"/>
</dbReference>
<reference evidence="2 3" key="1">
    <citation type="submission" date="2022-09" db="EMBL/GenBank/DDBJ databases">
        <title>Chryseobacterium oleae sp.nov., isolated from the inter-root soil of Pyrola calliantha H. Andr. in Tibet.</title>
        <authorList>
            <person name="Li Z."/>
        </authorList>
    </citation>
    <scope>NUCLEOTIDE SEQUENCE [LARGE SCALE GENOMIC DNA]</scope>
    <source>
        <strain evidence="3">pc1-10</strain>
    </source>
</reference>
<accession>A0ABT2IYK2</accession>
<keyword evidence="3" id="KW-1185">Reference proteome</keyword>
<sequence length="152" mass="17602">MEKFNISTTSNYRKRLKTRVNFLKCIPAVLLTITFAITSCTPDGAKKATQKTEPLCWKDIRVGELPPEGAYDGIDSLVKKWNLCYERIETGCEVTDSITQLQKQYDSSNTMYFKSLEKKLGKNWKKQFDHELQIADSINWIKINREIDSLNQ</sequence>
<dbReference type="Proteomes" id="UP001525566">
    <property type="component" value="Unassembled WGS sequence"/>
</dbReference>
<evidence type="ECO:0000256" key="1">
    <source>
        <dbReference type="SAM" id="Phobius"/>
    </source>
</evidence>
<comment type="caution">
    <text evidence="2">The sequence shown here is derived from an EMBL/GenBank/DDBJ whole genome shotgun (WGS) entry which is preliminary data.</text>
</comment>
<organism evidence="2 3">
    <name type="scientific">Chryseobacterium herbae</name>
    <dbReference type="NCBI Taxonomy" id="2976476"/>
    <lineage>
        <taxon>Bacteria</taxon>
        <taxon>Pseudomonadati</taxon>
        <taxon>Bacteroidota</taxon>
        <taxon>Flavobacteriia</taxon>
        <taxon>Flavobacteriales</taxon>
        <taxon>Weeksellaceae</taxon>
        <taxon>Chryseobacterium group</taxon>
        <taxon>Chryseobacterium</taxon>
    </lineage>
</organism>
<name>A0ABT2IYK2_9FLAO</name>
<evidence type="ECO:0000313" key="3">
    <source>
        <dbReference type="Proteomes" id="UP001525566"/>
    </source>
</evidence>
<keyword evidence="1" id="KW-0812">Transmembrane</keyword>
<evidence type="ECO:0008006" key="4">
    <source>
        <dbReference type="Google" id="ProtNLM"/>
    </source>
</evidence>
<keyword evidence="1" id="KW-0472">Membrane</keyword>
<keyword evidence="1" id="KW-1133">Transmembrane helix</keyword>
<evidence type="ECO:0000313" key="2">
    <source>
        <dbReference type="EMBL" id="MCT2563916.1"/>
    </source>
</evidence>
<protein>
    <recommendedName>
        <fullName evidence="4">Lipoprotein</fullName>
    </recommendedName>
</protein>
<proteinExistence type="predicted"/>
<feature type="transmembrane region" description="Helical" evidence="1">
    <location>
        <begin position="21"/>
        <end position="38"/>
    </location>
</feature>
<dbReference type="EMBL" id="JAOAMU010000006">
    <property type="protein sequence ID" value="MCT2563916.1"/>
    <property type="molecule type" value="Genomic_DNA"/>
</dbReference>
<gene>
    <name evidence="2" type="ORF">N0B48_18655</name>
</gene>